<feature type="coiled-coil region" evidence="1">
    <location>
        <begin position="176"/>
        <end position="239"/>
    </location>
</feature>
<keyword evidence="1" id="KW-0175">Coiled coil</keyword>
<dbReference type="RefSeq" id="WP_104932901.1">
    <property type="nucleotide sequence ID" value="NZ_CP019656.1"/>
</dbReference>
<accession>A0A2L1U7K2</accession>
<protein>
    <recommendedName>
        <fullName evidence="4">Rad50/SbcC-type AAA domain-containing protein</fullName>
    </recommendedName>
</protein>
<name>A0A2L1U7K2_9BACL</name>
<organism evidence="2 3">
    <name type="scientific">Paenibacillus larvae subsp. larvae</name>
    <dbReference type="NCBI Taxonomy" id="147375"/>
    <lineage>
        <taxon>Bacteria</taxon>
        <taxon>Bacillati</taxon>
        <taxon>Bacillota</taxon>
        <taxon>Bacilli</taxon>
        <taxon>Bacillales</taxon>
        <taxon>Paenibacillaceae</taxon>
        <taxon>Paenibacillus</taxon>
    </lineage>
</organism>
<dbReference type="Gene3D" id="3.40.50.300">
    <property type="entry name" value="P-loop containing nucleotide triphosphate hydrolases"/>
    <property type="match status" value="1"/>
</dbReference>
<evidence type="ECO:0008006" key="4">
    <source>
        <dbReference type="Google" id="ProtNLM"/>
    </source>
</evidence>
<reference evidence="3" key="1">
    <citation type="submission" date="2017-02" db="EMBL/GenBank/DDBJ databases">
        <title>Delineation of Paenibacillus larvae strains originating from foulbrood outbreaks.</title>
        <authorList>
            <person name="Beims H."/>
            <person name="Bunk B."/>
            <person name="Sproeer C."/>
            <person name="Mohr K.I."/>
            <person name="Pradella S."/>
            <person name="Guenther G."/>
            <person name="Rohde M."/>
            <person name="von der Ohe W."/>
            <person name="Steinert M."/>
        </authorList>
    </citation>
    <scope>NUCLEOTIDE SEQUENCE [LARGE SCALE GENOMIC DNA]</scope>
    <source>
        <strain evidence="3">Eric_III</strain>
        <plasmid evidence="3">Plasmid unnamed1</plasmid>
    </source>
</reference>
<dbReference type="Proteomes" id="UP000239833">
    <property type="component" value="Plasmid unnamed1"/>
</dbReference>
<evidence type="ECO:0000256" key="1">
    <source>
        <dbReference type="SAM" id="Coils"/>
    </source>
</evidence>
<evidence type="ECO:0000313" key="2">
    <source>
        <dbReference type="EMBL" id="AVF28895.1"/>
    </source>
</evidence>
<feature type="coiled-coil region" evidence="1">
    <location>
        <begin position="303"/>
        <end position="382"/>
    </location>
</feature>
<evidence type="ECO:0000313" key="3">
    <source>
        <dbReference type="Proteomes" id="UP000239833"/>
    </source>
</evidence>
<gene>
    <name evidence="2" type="ORF">ERICIII_04893</name>
</gene>
<proteinExistence type="predicted"/>
<dbReference type="AlphaFoldDB" id="A0A2L1U7K2"/>
<keyword evidence="2" id="KW-0614">Plasmid</keyword>
<geneLocation type="plasmid" evidence="2">
    <name>unnamed1</name>
</geneLocation>
<dbReference type="InterPro" id="IPR027417">
    <property type="entry name" value="P-loop_NTPase"/>
</dbReference>
<dbReference type="EMBL" id="CP019656">
    <property type="protein sequence ID" value="AVF28895.1"/>
    <property type="molecule type" value="Genomic_DNA"/>
</dbReference>
<sequence length="535" mass="61502">MIIRRIAIGNDTEAYVENSLKDNVNIISSDDNNKGKTIIIQSMMYCLGNVPVFPSSFDYKAYFYYVEFIHNDSDYVICRKGDTFVIFHESNLMFFDNVSEMKRYWTKNISPLPQIIKNNVNRIVDPELFVQLFFVGQDKKDTSNIANKAFYTKEDFINMVYAFSGLGATRLSTEEISITKKRIRELKEEKRTLQKQHKILKSDNIYSTYLSQYSDRTILENKIKNVEKIKNRISALRNSRNTTVNRKVKYEITLKELNSLNRTMSSGELRCLDCGSTHIGFATDSNASYAFDVSTPEIRRQIIESINEKISAYDEEIERITLDINKEQEQLQQILADDDISLESIVIHKQSILDATGVEARLSEIDNEIQKLSDALKANDANTSEQVEKQKVLLSSILCEMNSAYRAIDPTGRLTFDGLFTKRDQVFSGSEATEFHLVKLYALATILKHPYPIIVDSFRAEDLSTERENTVIELFSRLGRQVIFTTTLKTEEIGKYQHMENINHIDYSKNADSKILDNTAVTEFAKLLKELSITI</sequence>